<dbReference type="PANTHER" id="PTHR45969">
    <property type="entry name" value="RING ZINC FINGER PROTEIN-RELATED"/>
    <property type="match status" value="1"/>
</dbReference>
<dbReference type="GO" id="GO:0010200">
    <property type="term" value="P:response to chitin"/>
    <property type="evidence" value="ECO:0007669"/>
    <property type="project" value="EnsemblPlants"/>
</dbReference>
<dbReference type="GO" id="GO:0008270">
    <property type="term" value="F:zinc ion binding"/>
    <property type="evidence" value="ECO:0007669"/>
    <property type="project" value="UniProtKB-KW"/>
</dbReference>
<feature type="domain" description="RING-type" evidence="6">
    <location>
        <begin position="91"/>
        <end position="134"/>
    </location>
</feature>
<proteinExistence type="predicted"/>
<dbReference type="AlphaFoldDB" id="A0A7N0SV64"/>
<dbReference type="Gene3D" id="3.30.40.10">
    <property type="entry name" value="Zinc/RING finger domain, C3HC4 (zinc finger)"/>
    <property type="match status" value="1"/>
</dbReference>
<evidence type="ECO:0000256" key="2">
    <source>
        <dbReference type="ARBA" id="ARBA00022771"/>
    </source>
</evidence>
<keyword evidence="3" id="KW-0862">Zinc</keyword>
<dbReference type="PROSITE" id="PS50089">
    <property type="entry name" value="ZF_RING_2"/>
    <property type="match status" value="1"/>
</dbReference>
<accession>A0A7N0SV64</accession>
<dbReference type="SUPFAM" id="SSF57850">
    <property type="entry name" value="RING/U-box"/>
    <property type="match status" value="1"/>
</dbReference>
<dbReference type="GO" id="GO:0009742">
    <property type="term" value="P:brassinosteroid mediated signaling pathway"/>
    <property type="evidence" value="ECO:0007669"/>
    <property type="project" value="EnsemblPlants"/>
</dbReference>
<reference evidence="7" key="1">
    <citation type="submission" date="2021-01" db="UniProtKB">
        <authorList>
            <consortium name="EnsemblPlants"/>
        </authorList>
    </citation>
    <scope>IDENTIFICATION</scope>
</reference>
<dbReference type="GO" id="GO:0061630">
    <property type="term" value="F:ubiquitin protein ligase activity"/>
    <property type="evidence" value="ECO:0007669"/>
    <property type="project" value="TreeGrafter"/>
</dbReference>
<evidence type="ECO:0000256" key="1">
    <source>
        <dbReference type="ARBA" id="ARBA00022723"/>
    </source>
</evidence>
<dbReference type="Gramene" id="Kaladp0001s0128.1.v1.1">
    <property type="protein sequence ID" value="Kaladp0001s0128.1.v1.1.CDS.1"/>
    <property type="gene ID" value="Kaladp0001s0128.v1.1"/>
</dbReference>
<dbReference type="GO" id="GO:0016567">
    <property type="term" value="P:protein ubiquitination"/>
    <property type="evidence" value="ECO:0007669"/>
    <property type="project" value="TreeGrafter"/>
</dbReference>
<sequence length="154" mass="17971">MGFPVGYTEVFVPKLFVHMLSLLGFIRSLIISLFHYLGLSDFLETEVSWREPITAIRSEWYAASGVVMRETLPVMKLEEVRMRCKGGDETCAVCLCEIEEAEEIRWLEKCKHIFHRCCLDRWVDHDQNTCPLCRTPFLMDSKKYDLQVSSNQLD</sequence>
<keyword evidence="2 4" id="KW-0863">Zinc-finger</keyword>
<keyword evidence="5" id="KW-0812">Transmembrane</keyword>
<keyword evidence="5" id="KW-1133">Transmembrane helix</keyword>
<dbReference type="Proteomes" id="UP000594263">
    <property type="component" value="Unplaced"/>
</dbReference>
<evidence type="ECO:0000256" key="4">
    <source>
        <dbReference type="PROSITE-ProRule" id="PRU00175"/>
    </source>
</evidence>
<dbReference type="GO" id="GO:1901371">
    <property type="term" value="P:regulation of leaf morphogenesis"/>
    <property type="evidence" value="ECO:0007669"/>
    <property type="project" value="EnsemblPlants"/>
</dbReference>
<dbReference type="EnsemblPlants" id="Kaladp0001s0128.1.v1.1">
    <property type="protein sequence ID" value="Kaladp0001s0128.1.v1.1.CDS.1"/>
    <property type="gene ID" value="Kaladp0001s0128.v1.1"/>
</dbReference>
<dbReference type="InterPro" id="IPR001841">
    <property type="entry name" value="Znf_RING"/>
</dbReference>
<dbReference type="InterPro" id="IPR013083">
    <property type="entry name" value="Znf_RING/FYVE/PHD"/>
</dbReference>
<evidence type="ECO:0000313" key="8">
    <source>
        <dbReference type="Proteomes" id="UP000594263"/>
    </source>
</evidence>
<evidence type="ECO:0000256" key="3">
    <source>
        <dbReference type="ARBA" id="ARBA00022833"/>
    </source>
</evidence>
<feature type="transmembrane region" description="Helical" evidence="5">
    <location>
        <begin position="15"/>
        <end position="37"/>
    </location>
</feature>
<evidence type="ECO:0000256" key="5">
    <source>
        <dbReference type="SAM" id="Phobius"/>
    </source>
</evidence>
<evidence type="ECO:0000259" key="6">
    <source>
        <dbReference type="PROSITE" id="PS50089"/>
    </source>
</evidence>
<keyword evidence="1" id="KW-0479">Metal-binding</keyword>
<name>A0A7N0SV64_KALFE</name>
<dbReference type="SMART" id="SM00184">
    <property type="entry name" value="RING"/>
    <property type="match status" value="1"/>
</dbReference>
<organism evidence="7 8">
    <name type="scientific">Kalanchoe fedtschenkoi</name>
    <name type="common">Lavender scallops</name>
    <name type="synonym">South American air plant</name>
    <dbReference type="NCBI Taxonomy" id="63787"/>
    <lineage>
        <taxon>Eukaryota</taxon>
        <taxon>Viridiplantae</taxon>
        <taxon>Streptophyta</taxon>
        <taxon>Embryophyta</taxon>
        <taxon>Tracheophyta</taxon>
        <taxon>Spermatophyta</taxon>
        <taxon>Magnoliopsida</taxon>
        <taxon>eudicotyledons</taxon>
        <taxon>Gunneridae</taxon>
        <taxon>Pentapetalae</taxon>
        <taxon>Saxifragales</taxon>
        <taxon>Crassulaceae</taxon>
        <taxon>Kalanchoe</taxon>
    </lineage>
</organism>
<keyword evidence="5" id="KW-0472">Membrane</keyword>
<dbReference type="OMA" id="IRCLRNC"/>
<dbReference type="PANTHER" id="PTHR45969:SF10">
    <property type="entry name" value="BRASSINOSTEROID-RESPONSIVE RING PROTEIN 1"/>
    <property type="match status" value="1"/>
</dbReference>
<evidence type="ECO:0000313" key="7">
    <source>
        <dbReference type="EnsemblPlants" id="Kaladp0001s0128.1.v1.1.CDS.1"/>
    </source>
</evidence>
<protein>
    <recommendedName>
        <fullName evidence="6">RING-type domain-containing protein</fullName>
    </recommendedName>
</protein>
<keyword evidence="8" id="KW-1185">Reference proteome</keyword>
<dbReference type="Pfam" id="PF13639">
    <property type="entry name" value="zf-RING_2"/>
    <property type="match status" value="1"/>
</dbReference>